<keyword evidence="1" id="KW-0472">Membrane</keyword>
<gene>
    <name evidence="2" type="ORF">C0081_21775</name>
</gene>
<sequence length="191" mass="21961">MCHKKLEQTQGRRTMRKSLVLLALIPILAVFNYGIFEKETLLRDGELILVALAPADPRSLMQGDYMRLRYQAAIDAAERLKQDKKQIGKSWQAPETAYLVLALDDKSIAQFVRFDTGRDKLAANERRISFRYRERWGSPDIQIYPDSFFFQEGHGSAFQSAKFGLMRLHRNGDHLLSGLADETGKQIKSRR</sequence>
<evidence type="ECO:0008006" key="4">
    <source>
        <dbReference type="Google" id="ProtNLM"/>
    </source>
</evidence>
<accession>A0A2N5XK89</accession>
<dbReference type="Proteomes" id="UP000234881">
    <property type="component" value="Unassembled WGS sequence"/>
</dbReference>
<organism evidence="2 3">
    <name type="scientific">Cohaesibacter celericrescens</name>
    <dbReference type="NCBI Taxonomy" id="2067669"/>
    <lineage>
        <taxon>Bacteria</taxon>
        <taxon>Pseudomonadati</taxon>
        <taxon>Pseudomonadota</taxon>
        <taxon>Alphaproteobacteria</taxon>
        <taxon>Hyphomicrobiales</taxon>
        <taxon>Cohaesibacteraceae</taxon>
    </lineage>
</organism>
<comment type="caution">
    <text evidence="2">The sequence shown here is derived from an EMBL/GenBank/DDBJ whole genome shotgun (WGS) entry which is preliminary data.</text>
</comment>
<evidence type="ECO:0000313" key="2">
    <source>
        <dbReference type="EMBL" id="PLW74939.1"/>
    </source>
</evidence>
<dbReference type="OrthoDB" id="4868247at2"/>
<keyword evidence="1" id="KW-0812">Transmembrane</keyword>
<protein>
    <recommendedName>
        <fullName evidence="4">GDYXXLXY domain-containing protein</fullName>
    </recommendedName>
</protein>
<proteinExistence type="predicted"/>
<keyword evidence="3" id="KW-1185">Reference proteome</keyword>
<name>A0A2N5XK89_9HYPH</name>
<reference evidence="2 3" key="1">
    <citation type="submission" date="2018-01" db="EMBL/GenBank/DDBJ databases">
        <title>The draft genome sequence of Cohaesibacter sp. H1304.</title>
        <authorList>
            <person name="Wang N.-N."/>
            <person name="Du Z.-J."/>
        </authorList>
    </citation>
    <scope>NUCLEOTIDE SEQUENCE [LARGE SCALE GENOMIC DNA]</scope>
    <source>
        <strain evidence="2 3">H1304</strain>
    </source>
</reference>
<dbReference type="InterPro" id="IPR025833">
    <property type="entry name" value="GDYXXLXY"/>
</dbReference>
<dbReference type="AlphaFoldDB" id="A0A2N5XK89"/>
<evidence type="ECO:0000313" key="3">
    <source>
        <dbReference type="Proteomes" id="UP000234881"/>
    </source>
</evidence>
<dbReference type="Pfam" id="PF14345">
    <property type="entry name" value="GDYXXLXY"/>
    <property type="match status" value="1"/>
</dbReference>
<evidence type="ECO:0000256" key="1">
    <source>
        <dbReference type="SAM" id="Phobius"/>
    </source>
</evidence>
<dbReference type="EMBL" id="PKUQ01000055">
    <property type="protein sequence ID" value="PLW74939.1"/>
    <property type="molecule type" value="Genomic_DNA"/>
</dbReference>
<feature type="transmembrane region" description="Helical" evidence="1">
    <location>
        <begin position="20"/>
        <end position="36"/>
    </location>
</feature>
<keyword evidence="1" id="KW-1133">Transmembrane helix</keyword>